<accession>A0A3G9J2H1</accession>
<dbReference type="Proteomes" id="UP000268059">
    <property type="component" value="Chromosome"/>
</dbReference>
<dbReference type="CDD" id="cd06471">
    <property type="entry name" value="ACD_LpsHSP_like"/>
    <property type="match status" value="1"/>
</dbReference>
<evidence type="ECO:0000256" key="1">
    <source>
        <dbReference type="PROSITE-ProRule" id="PRU00285"/>
    </source>
</evidence>
<comment type="similarity">
    <text evidence="1 2">Belongs to the small heat shock protein (HSP20) family.</text>
</comment>
<dbReference type="InterPro" id="IPR002068">
    <property type="entry name" value="A-crystallin/Hsp20_dom"/>
</dbReference>
<evidence type="ECO:0000313" key="5">
    <source>
        <dbReference type="Proteomes" id="UP000268059"/>
    </source>
</evidence>
<dbReference type="PANTHER" id="PTHR11527">
    <property type="entry name" value="HEAT-SHOCK PROTEIN 20 FAMILY MEMBER"/>
    <property type="match status" value="1"/>
</dbReference>
<dbReference type="Gene3D" id="2.60.40.790">
    <property type="match status" value="1"/>
</dbReference>
<name>A0A3G9J2H1_9FIRM</name>
<dbReference type="PROSITE" id="PS01031">
    <property type="entry name" value="SHSP"/>
    <property type="match status" value="1"/>
</dbReference>
<dbReference type="RefSeq" id="WP_125118321.1">
    <property type="nucleotide sequence ID" value="NZ_AP019309.1"/>
</dbReference>
<dbReference type="InterPro" id="IPR008978">
    <property type="entry name" value="HSP20-like_chaperone"/>
</dbReference>
<evidence type="ECO:0000313" key="4">
    <source>
        <dbReference type="EMBL" id="BBH25370.1"/>
    </source>
</evidence>
<evidence type="ECO:0000256" key="2">
    <source>
        <dbReference type="RuleBase" id="RU003616"/>
    </source>
</evidence>
<dbReference type="InterPro" id="IPR031107">
    <property type="entry name" value="Small_HSP"/>
</dbReference>
<dbReference type="OrthoDB" id="9811615at2"/>
<dbReference type="SUPFAM" id="SSF49764">
    <property type="entry name" value="HSP20-like chaperones"/>
    <property type="match status" value="1"/>
</dbReference>
<dbReference type="Pfam" id="PF00011">
    <property type="entry name" value="HSP20"/>
    <property type="match status" value="1"/>
</dbReference>
<dbReference type="AlphaFoldDB" id="A0A3G9J2H1"/>
<proteinExistence type="inferred from homology"/>
<dbReference type="KEGG" id="ebm:SG0102_03040"/>
<dbReference type="EMBL" id="AP019309">
    <property type="protein sequence ID" value="BBH25370.1"/>
    <property type="molecule type" value="Genomic_DNA"/>
</dbReference>
<evidence type="ECO:0000259" key="3">
    <source>
        <dbReference type="PROSITE" id="PS01031"/>
    </source>
</evidence>
<sequence>MRYLTGFDDLFNNYFDDDFFTPKRNDVMKCDVRETADHYALSIALPGYKKEDIQMHLDHGYLYIEAKAHQENKEEKDGKIIRRERYTGDMKRSFYVGDALKESDIKASFDQGELNIIIPKNVKHEEEKKYIDIL</sequence>
<reference evidence="4 5" key="1">
    <citation type="submission" date="2018-11" db="EMBL/GenBank/DDBJ databases">
        <title>Novel Erysipelotrichaceae bacterium isolated from small intestine of a swine.</title>
        <authorList>
            <person name="Kim J.S."/>
            <person name="Choe H."/>
            <person name="Lee Y.R."/>
            <person name="Kim K.M."/>
            <person name="Park D.S."/>
        </authorList>
    </citation>
    <scope>NUCLEOTIDE SEQUENCE [LARGE SCALE GENOMIC DNA]</scope>
    <source>
        <strain evidence="4 5">SG0102</strain>
    </source>
</reference>
<feature type="domain" description="SHSP" evidence="3">
    <location>
        <begin position="21"/>
        <end position="134"/>
    </location>
</feature>
<organism evidence="4 5">
    <name type="scientific">Intestinibaculum porci</name>
    <dbReference type="NCBI Taxonomy" id="2487118"/>
    <lineage>
        <taxon>Bacteria</taxon>
        <taxon>Bacillati</taxon>
        <taxon>Bacillota</taxon>
        <taxon>Erysipelotrichia</taxon>
        <taxon>Erysipelotrichales</taxon>
        <taxon>Erysipelotrichaceae</taxon>
        <taxon>Intestinibaculum</taxon>
    </lineage>
</organism>
<keyword evidence="5" id="KW-1185">Reference proteome</keyword>
<gene>
    <name evidence="4" type="ORF">SG0102_03040</name>
</gene>
<dbReference type="InParanoid" id="A0A3G9J2H1"/>
<protein>
    <submittedName>
        <fullName evidence="4">Molecular chaperone Hsp20</fullName>
    </submittedName>
</protein>